<sequence>MARTDERFREAFNSLLDFAATLQAGDSLPSELALSRRLGVSRTVIRAILDRLQKAEILSWQGRDKRLLRLPTPRDRLAIQSDQLTEQELERQFLDWVLRFDVPPGTALNVAELARRFHVTPHMLQAFLASLSRFGLVRRRDRGGWELLGFTRDFAVELSEFRLMLELNAVSHLIALPPDHPIWPRLDALEQAHRDLAAQIDARFHDFSLLDEDFHATIGSTVKNRFAAEFQKIIALIFHYHYQWDKTGERDRNFAAIHEHLSLIAALKARNEPAALKAAGDHLRTSKQTLLSSLRDHAVP</sequence>
<evidence type="ECO:0000259" key="5">
    <source>
        <dbReference type="SMART" id="SM00895"/>
    </source>
</evidence>
<organism evidence="6 7">
    <name type="scientific">Paragemmobacter aquarius</name>
    <dbReference type="NCBI Taxonomy" id="2169400"/>
    <lineage>
        <taxon>Bacteria</taxon>
        <taxon>Pseudomonadati</taxon>
        <taxon>Pseudomonadota</taxon>
        <taxon>Alphaproteobacteria</taxon>
        <taxon>Rhodobacterales</taxon>
        <taxon>Paracoccaceae</taxon>
        <taxon>Paragemmobacter</taxon>
    </lineage>
</organism>
<dbReference type="PANTHER" id="PTHR43537">
    <property type="entry name" value="TRANSCRIPTIONAL REGULATOR, GNTR FAMILY"/>
    <property type="match status" value="1"/>
</dbReference>
<dbReference type="PANTHER" id="PTHR43537:SF51">
    <property type="entry name" value="HTH-TYPE TRANSCRIPTIONAL REGULATOR LGOR-RELATED"/>
    <property type="match status" value="1"/>
</dbReference>
<dbReference type="Proteomes" id="UP000244496">
    <property type="component" value="Plasmid unnamed1"/>
</dbReference>
<reference evidence="6 7" key="1">
    <citation type="submission" date="2018-04" db="EMBL/GenBank/DDBJ databases">
        <title>Genome sequencing of Gemmobacter.</title>
        <authorList>
            <person name="Yi H."/>
            <person name="Baek M.-G."/>
        </authorList>
    </citation>
    <scope>NUCLEOTIDE SEQUENCE [LARGE SCALE GENOMIC DNA]</scope>
    <source>
        <strain evidence="6 7">HYN0069</strain>
        <plasmid evidence="7">Plasmid unnamed1</plasmid>
    </source>
</reference>
<dbReference type="Pfam" id="PF00392">
    <property type="entry name" value="GntR"/>
    <property type="match status" value="1"/>
</dbReference>
<evidence type="ECO:0000256" key="2">
    <source>
        <dbReference type="ARBA" id="ARBA00023125"/>
    </source>
</evidence>
<evidence type="ECO:0000313" key="6">
    <source>
        <dbReference type="EMBL" id="AWB50660.1"/>
    </source>
</evidence>
<keyword evidence="3" id="KW-0804">Transcription</keyword>
<dbReference type="GO" id="GO:0003677">
    <property type="term" value="F:DNA binding"/>
    <property type="evidence" value="ECO:0007669"/>
    <property type="project" value="UniProtKB-KW"/>
</dbReference>
<keyword evidence="1" id="KW-0805">Transcription regulation</keyword>
<dbReference type="InterPro" id="IPR036390">
    <property type="entry name" value="WH_DNA-bd_sf"/>
</dbReference>
<dbReference type="Pfam" id="PF07729">
    <property type="entry name" value="FCD"/>
    <property type="match status" value="1"/>
</dbReference>
<feature type="domain" description="GntR C-terminal" evidence="5">
    <location>
        <begin position="157"/>
        <end position="285"/>
    </location>
</feature>
<dbReference type="EMBL" id="CP028919">
    <property type="protein sequence ID" value="AWB50660.1"/>
    <property type="molecule type" value="Genomic_DNA"/>
</dbReference>
<dbReference type="AlphaFoldDB" id="A0A2S0USA2"/>
<keyword evidence="2" id="KW-0238">DNA-binding</keyword>
<dbReference type="InterPro" id="IPR036388">
    <property type="entry name" value="WH-like_DNA-bd_sf"/>
</dbReference>
<feature type="domain" description="HTH gntR-type" evidence="4">
    <location>
        <begin position="89"/>
        <end position="147"/>
    </location>
</feature>
<protein>
    <submittedName>
        <fullName evidence="6">Transcriptional regulator</fullName>
    </submittedName>
</protein>
<dbReference type="KEGG" id="geh:HYN69_18885"/>
<dbReference type="SMART" id="SM00895">
    <property type="entry name" value="FCD"/>
    <property type="match status" value="1"/>
</dbReference>
<dbReference type="Gene3D" id="1.10.10.10">
    <property type="entry name" value="Winged helix-like DNA-binding domain superfamily/Winged helix DNA-binding domain"/>
    <property type="match status" value="2"/>
</dbReference>
<proteinExistence type="predicted"/>
<evidence type="ECO:0000313" key="7">
    <source>
        <dbReference type="Proteomes" id="UP000244496"/>
    </source>
</evidence>
<gene>
    <name evidence="6" type="ORF">HYN69_18885</name>
</gene>
<dbReference type="SMART" id="SM00345">
    <property type="entry name" value="HTH_GNTR"/>
    <property type="match status" value="2"/>
</dbReference>
<keyword evidence="6" id="KW-0614">Plasmid</keyword>
<evidence type="ECO:0000259" key="4">
    <source>
        <dbReference type="SMART" id="SM00345"/>
    </source>
</evidence>
<dbReference type="GO" id="GO:0003700">
    <property type="term" value="F:DNA-binding transcription factor activity"/>
    <property type="evidence" value="ECO:0007669"/>
    <property type="project" value="InterPro"/>
</dbReference>
<keyword evidence="7" id="KW-1185">Reference proteome</keyword>
<geneLocation type="plasmid" evidence="6">
    <name>unnamed1</name>
</geneLocation>
<dbReference type="RefSeq" id="WP_108437465.1">
    <property type="nucleotide sequence ID" value="NZ_CP028919.1"/>
</dbReference>
<dbReference type="InterPro" id="IPR011711">
    <property type="entry name" value="GntR_C"/>
</dbReference>
<evidence type="ECO:0000256" key="3">
    <source>
        <dbReference type="ARBA" id="ARBA00023163"/>
    </source>
</evidence>
<feature type="domain" description="HTH gntR-type" evidence="4">
    <location>
        <begin position="11"/>
        <end position="68"/>
    </location>
</feature>
<evidence type="ECO:0000256" key="1">
    <source>
        <dbReference type="ARBA" id="ARBA00023015"/>
    </source>
</evidence>
<dbReference type="SUPFAM" id="SSF46785">
    <property type="entry name" value="Winged helix' DNA-binding domain"/>
    <property type="match status" value="2"/>
</dbReference>
<dbReference type="SUPFAM" id="SSF48008">
    <property type="entry name" value="GntR ligand-binding domain-like"/>
    <property type="match status" value="1"/>
</dbReference>
<dbReference type="InterPro" id="IPR008920">
    <property type="entry name" value="TF_FadR/GntR_C"/>
</dbReference>
<dbReference type="OrthoDB" id="9799812at2"/>
<dbReference type="Gene3D" id="1.20.120.530">
    <property type="entry name" value="GntR ligand-binding domain-like"/>
    <property type="match status" value="1"/>
</dbReference>
<dbReference type="InterPro" id="IPR000524">
    <property type="entry name" value="Tscrpt_reg_HTH_GntR"/>
</dbReference>
<accession>A0A2S0USA2</accession>
<name>A0A2S0USA2_9RHOB</name>